<comment type="caution">
    <text evidence="1">The sequence shown here is derived from an EMBL/GenBank/DDBJ whole genome shotgun (WGS) entry which is preliminary data.</text>
</comment>
<accession>A0A365KXJ8</accession>
<sequence>MKYFTKDWYDEMQVSGFLALHESEEDWEEELEYYRKEGKDLRELNLRNLDDMRGSLLRYLPESFHPYIHDGTLVREYPTPELRLLVNRWERDYERRMEELSDRYMQHFESIKAELPQAAAELVENGLHDAVVLSVERPSEDQLVLTLDCSGGFHYFTDVRFTFEGVTYSNIPADFIGGWWLYDEIYKTEDGFELHTLFDTPMTETVIRARDVKIEPLKLPLMRRLKNLYRRR</sequence>
<dbReference type="Pfam" id="PF13315">
    <property type="entry name" value="DUF4085"/>
    <property type="match status" value="1"/>
</dbReference>
<protein>
    <recommendedName>
        <fullName evidence="3">DUF4085 domain-containing protein</fullName>
    </recommendedName>
</protein>
<evidence type="ECO:0000313" key="2">
    <source>
        <dbReference type="Proteomes" id="UP000251002"/>
    </source>
</evidence>
<dbReference type="RefSeq" id="WP_112223440.1">
    <property type="nucleotide sequence ID" value="NZ_CP047673.1"/>
</dbReference>
<dbReference type="AlphaFoldDB" id="A0A365KXJ8"/>
<evidence type="ECO:0000313" key="1">
    <source>
        <dbReference type="EMBL" id="RAZ77713.1"/>
    </source>
</evidence>
<dbReference type="InterPro" id="IPR025144">
    <property type="entry name" value="DUF4085"/>
</dbReference>
<proteinExistence type="predicted"/>
<organism evidence="1 2">
    <name type="scientific">Planococcus halotolerans</name>
    <dbReference type="NCBI Taxonomy" id="2233542"/>
    <lineage>
        <taxon>Bacteria</taxon>
        <taxon>Bacillati</taxon>
        <taxon>Bacillota</taxon>
        <taxon>Bacilli</taxon>
        <taxon>Bacillales</taxon>
        <taxon>Caryophanaceae</taxon>
        <taxon>Planococcus</taxon>
    </lineage>
</organism>
<evidence type="ECO:0008006" key="3">
    <source>
        <dbReference type="Google" id="ProtNLM"/>
    </source>
</evidence>
<keyword evidence="2" id="KW-1185">Reference proteome</keyword>
<name>A0A365KXJ8_9BACL</name>
<gene>
    <name evidence="1" type="ORF">DP120_09530</name>
</gene>
<dbReference type="Proteomes" id="UP000251002">
    <property type="component" value="Unassembled WGS sequence"/>
</dbReference>
<dbReference type="EMBL" id="QLZR01000003">
    <property type="protein sequence ID" value="RAZ77713.1"/>
    <property type="molecule type" value="Genomic_DNA"/>
</dbReference>
<reference evidence="1 2" key="1">
    <citation type="submission" date="2018-06" db="EMBL/GenBank/DDBJ databases">
        <title>The draft genome sequences of strains SCU63 and S1.</title>
        <authorList>
            <person name="Gan L."/>
        </authorList>
    </citation>
    <scope>NUCLEOTIDE SEQUENCE [LARGE SCALE GENOMIC DNA]</scope>
    <source>
        <strain evidence="1 2">SCU63</strain>
    </source>
</reference>